<dbReference type="STRING" id="1121305.CLCOL_15820"/>
<comment type="caution">
    <text evidence="5">The sequence shown here is derived from an EMBL/GenBank/DDBJ whole genome shotgun (WGS) entry which is preliminary data.</text>
</comment>
<keyword evidence="2 5" id="KW-0808">Transferase</keyword>
<comment type="catalytic activity">
    <reaction evidence="4">
        <text>apo-[citrate lyase ACP] + 2'-(5''-triphospho-alpha-D-ribosyl)-3'-dephospho-CoA = holo-[citrate lyase ACP] + diphosphate</text>
        <dbReference type="Rhea" id="RHEA:16333"/>
        <dbReference type="Rhea" id="RHEA-COMP:10157"/>
        <dbReference type="Rhea" id="RHEA-COMP:10158"/>
        <dbReference type="ChEBI" id="CHEBI:29999"/>
        <dbReference type="ChEBI" id="CHEBI:33019"/>
        <dbReference type="ChEBI" id="CHEBI:61378"/>
        <dbReference type="ChEBI" id="CHEBI:82683"/>
        <dbReference type="EC" id="2.7.7.61"/>
    </reaction>
</comment>
<evidence type="ECO:0000256" key="3">
    <source>
        <dbReference type="ARBA" id="ARBA00022695"/>
    </source>
</evidence>
<dbReference type="Pfam" id="PF03802">
    <property type="entry name" value="CitX"/>
    <property type="match status" value="1"/>
</dbReference>
<name>A0A151AMT6_9CLOT</name>
<evidence type="ECO:0000313" key="5">
    <source>
        <dbReference type="EMBL" id="KYH28850.1"/>
    </source>
</evidence>
<dbReference type="GO" id="GO:0051191">
    <property type="term" value="P:prosthetic group biosynthetic process"/>
    <property type="evidence" value="ECO:0007669"/>
    <property type="project" value="InterPro"/>
</dbReference>
<dbReference type="EC" id="2.7.7.61" evidence="1"/>
<protein>
    <recommendedName>
        <fullName evidence="1">citrate lyase holo-[acyl-carrier protein] synthase</fullName>
        <ecNumber evidence="1">2.7.7.61</ecNumber>
    </recommendedName>
</protein>
<keyword evidence="3 5" id="KW-0548">Nucleotidyltransferase</keyword>
<evidence type="ECO:0000256" key="2">
    <source>
        <dbReference type="ARBA" id="ARBA00022679"/>
    </source>
</evidence>
<accession>A0A151AMT6</accession>
<dbReference type="NCBIfam" id="TIGR03124">
    <property type="entry name" value="citrate_citX"/>
    <property type="match status" value="1"/>
</dbReference>
<evidence type="ECO:0000313" key="6">
    <source>
        <dbReference type="Proteomes" id="UP000075374"/>
    </source>
</evidence>
<dbReference type="AlphaFoldDB" id="A0A151AMT6"/>
<dbReference type="GO" id="GO:0016829">
    <property type="term" value="F:lyase activity"/>
    <property type="evidence" value="ECO:0007669"/>
    <property type="project" value="UniProtKB-KW"/>
</dbReference>
<dbReference type="RefSeq" id="WP_169798687.1">
    <property type="nucleotide sequence ID" value="NZ_LTBB01000007.1"/>
</dbReference>
<dbReference type="InterPro" id="IPR005551">
    <property type="entry name" value="CitX"/>
</dbReference>
<dbReference type="GO" id="GO:0050519">
    <property type="term" value="F:holo-citrate lyase synthase activity"/>
    <property type="evidence" value="ECO:0007669"/>
    <property type="project" value="UniProtKB-EC"/>
</dbReference>
<gene>
    <name evidence="5" type="primary">citX</name>
    <name evidence="5" type="ORF">CLCOL_15820</name>
</gene>
<proteinExistence type="predicted"/>
<reference evidence="5 6" key="1">
    <citation type="submission" date="2016-02" db="EMBL/GenBank/DDBJ databases">
        <title>Genome sequence of Clostridium colicanis DSM 13634.</title>
        <authorList>
            <person name="Poehlein A."/>
            <person name="Daniel R."/>
        </authorList>
    </citation>
    <scope>NUCLEOTIDE SEQUENCE [LARGE SCALE GENOMIC DNA]</scope>
    <source>
        <strain evidence="5 6">DSM 13634</strain>
    </source>
</reference>
<sequence>MELDKHKRIEFQYKLIKKFNMPLVVITVNYPGENRSNDITNSIIESMDDIISDIFSPYIHLKLLRITEEGPNLTLIINKDALEIKKITVEIEDKHILGKCVDIDVYDNKAKKISRVELGYLPRQCYLCKNTAKKCIREKTHAQDEVIQYIVGKYREYVESFYGKKAR</sequence>
<dbReference type="PATRIC" id="fig|1121305.3.peg.1586"/>
<dbReference type="Proteomes" id="UP000075374">
    <property type="component" value="Unassembled WGS sequence"/>
</dbReference>
<keyword evidence="6" id="KW-1185">Reference proteome</keyword>
<evidence type="ECO:0000256" key="1">
    <source>
        <dbReference type="ARBA" id="ARBA00012524"/>
    </source>
</evidence>
<evidence type="ECO:0000256" key="4">
    <source>
        <dbReference type="ARBA" id="ARBA00048574"/>
    </source>
</evidence>
<keyword evidence="5" id="KW-0456">Lyase</keyword>
<dbReference type="EMBL" id="LTBB01000007">
    <property type="protein sequence ID" value="KYH28850.1"/>
    <property type="molecule type" value="Genomic_DNA"/>
</dbReference>
<organism evidence="5 6">
    <name type="scientific">Clostridium colicanis DSM 13634</name>
    <dbReference type="NCBI Taxonomy" id="1121305"/>
    <lineage>
        <taxon>Bacteria</taxon>
        <taxon>Bacillati</taxon>
        <taxon>Bacillota</taxon>
        <taxon>Clostridia</taxon>
        <taxon>Eubacteriales</taxon>
        <taxon>Clostridiaceae</taxon>
        <taxon>Clostridium</taxon>
    </lineage>
</organism>